<name>A0AA40R796_9BURK</name>
<evidence type="ECO:0000313" key="2">
    <source>
        <dbReference type="Proteomes" id="UP000070119"/>
    </source>
</evidence>
<protein>
    <submittedName>
        <fullName evidence="1">Uncharacterized protein</fullName>
    </submittedName>
</protein>
<proteinExistence type="predicted"/>
<reference evidence="1 2" key="1">
    <citation type="submission" date="2015-11" db="EMBL/GenBank/DDBJ databases">
        <authorList>
            <person name="Sahl J."/>
            <person name="Wagner D."/>
            <person name="Keim P."/>
        </authorList>
    </citation>
    <scope>NUCLEOTIDE SEQUENCE [LARGE SCALE GENOMIC DNA]</scope>
    <source>
        <strain evidence="1 2">MSMB1157</strain>
    </source>
</reference>
<gene>
    <name evidence="1" type="ORF">WK57_19360</name>
</gene>
<organism evidence="1 2">
    <name type="scientific">Burkholderia ubonensis</name>
    <dbReference type="NCBI Taxonomy" id="101571"/>
    <lineage>
        <taxon>Bacteria</taxon>
        <taxon>Pseudomonadati</taxon>
        <taxon>Pseudomonadota</taxon>
        <taxon>Betaproteobacteria</taxon>
        <taxon>Burkholderiales</taxon>
        <taxon>Burkholderiaceae</taxon>
        <taxon>Burkholderia</taxon>
        <taxon>Burkholderia cepacia complex</taxon>
    </lineage>
</organism>
<comment type="caution">
    <text evidence="1">The sequence shown here is derived from an EMBL/GenBank/DDBJ whole genome shotgun (WGS) entry which is preliminary data.</text>
</comment>
<evidence type="ECO:0000313" key="1">
    <source>
        <dbReference type="EMBL" id="KWZ57651.1"/>
    </source>
</evidence>
<accession>A0AA40R796</accession>
<dbReference type="EMBL" id="LNJU01000004">
    <property type="protein sequence ID" value="KWZ57651.1"/>
    <property type="molecule type" value="Genomic_DNA"/>
</dbReference>
<dbReference type="AlphaFoldDB" id="A0AA40R796"/>
<sequence length="78" mass="8551">MKLARDASAGGAIALDARRAMWRHPVVHRHVDYAAHTWRGPFGSVEAANLDVPVLDRCASGPAHGIAFNPENRKERKP</sequence>
<dbReference type="Proteomes" id="UP000070119">
    <property type="component" value="Unassembled WGS sequence"/>
</dbReference>
<dbReference type="RefSeq" id="WP_059796583.1">
    <property type="nucleotide sequence ID" value="NZ_LNJU01000004.1"/>
</dbReference>